<name>A0A1E5G6D5_9FIRM</name>
<comment type="caution">
    <text evidence="7">The sequence shown here is derived from an EMBL/GenBank/DDBJ whole genome shotgun (WGS) entry which is preliminary data.</text>
</comment>
<gene>
    <name evidence="7" type="ORF">BHF68_03430</name>
</gene>
<dbReference type="InterPro" id="IPR037225">
    <property type="entry name" value="Nuo51_FMN-bd_sf"/>
</dbReference>
<feature type="domain" description="4Fe-4S ferredoxin-type" evidence="6">
    <location>
        <begin position="539"/>
        <end position="567"/>
    </location>
</feature>
<dbReference type="InterPro" id="IPR019575">
    <property type="entry name" value="Nuop51_4Fe4S-bd"/>
</dbReference>
<dbReference type="FunFam" id="1.20.1440.230:FF:000001">
    <property type="entry name" value="Mitochondrial NADH dehydrogenase flavoprotein 1"/>
    <property type="match status" value="1"/>
</dbReference>
<dbReference type="GO" id="GO:0010181">
    <property type="term" value="F:FMN binding"/>
    <property type="evidence" value="ECO:0007669"/>
    <property type="project" value="InterPro"/>
</dbReference>
<protein>
    <submittedName>
        <fullName evidence="7">NADH dehydrogenase</fullName>
    </submittedName>
</protein>
<dbReference type="SUPFAM" id="SSF142984">
    <property type="entry name" value="Nqo1 middle domain-like"/>
    <property type="match status" value="1"/>
</dbReference>
<dbReference type="Proteomes" id="UP000094296">
    <property type="component" value="Unassembled WGS sequence"/>
</dbReference>
<evidence type="ECO:0000256" key="4">
    <source>
        <dbReference type="ARBA" id="ARBA00023004"/>
    </source>
</evidence>
<dbReference type="Gene3D" id="3.10.20.600">
    <property type="match status" value="1"/>
</dbReference>
<dbReference type="InterPro" id="IPR017896">
    <property type="entry name" value="4Fe4S_Fe-S-bd"/>
</dbReference>
<dbReference type="PROSITE" id="PS00645">
    <property type="entry name" value="COMPLEX1_51K_2"/>
    <property type="match status" value="1"/>
</dbReference>
<dbReference type="AlphaFoldDB" id="A0A1E5G6D5"/>
<dbReference type="SUPFAM" id="SSF140490">
    <property type="entry name" value="Nqo1C-terminal domain-like"/>
    <property type="match status" value="1"/>
</dbReference>
<dbReference type="CDD" id="cd02980">
    <property type="entry name" value="TRX_Fd_family"/>
    <property type="match status" value="1"/>
</dbReference>
<dbReference type="STRING" id="766136.BHF68_03430"/>
<evidence type="ECO:0000256" key="1">
    <source>
        <dbReference type="ARBA" id="ARBA00007523"/>
    </source>
</evidence>
<keyword evidence="2" id="KW-0004">4Fe-4S</keyword>
<dbReference type="Pfam" id="PF01512">
    <property type="entry name" value="Complex1_51K"/>
    <property type="match status" value="1"/>
</dbReference>
<dbReference type="PROSITE" id="PS00198">
    <property type="entry name" value="4FE4S_FER_1"/>
    <property type="match status" value="1"/>
</dbReference>
<reference evidence="7 8" key="1">
    <citation type="submission" date="2016-09" db="EMBL/GenBank/DDBJ databases">
        <title>Draft genome sequence for the type strain of Desulfuribacillus alkaliarsenatis AHT28, an obligately anaerobic, sulfidogenic bacterium isolated from Russian soda lake sediments.</title>
        <authorList>
            <person name="Abin C.A."/>
            <person name="Hollibaugh J.T."/>
        </authorList>
    </citation>
    <scope>NUCLEOTIDE SEQUENCE [LARGE SCALE GENOMIC DNA]</scope>
    <source>
        <strain evidence="7 8">AHT28</strain>
    </source>
</reference>
<keyword evidence="8" id="KW-1185">Reference proteome</keyword>
<dbReference type="Pfam" id="PF01257">
    <property type="entry name" value="2Fe-2S_thioredx"/>
    <property type="match status" value="1"/>
</dbReference>
<dbReference type="Gene3D" id="3.40.30.10">
    <property type="entry name" value="Glutaredoxin"/>
    <property type="match status" value="1"/>
</dbReference>
<dbReference type="Gene3D" id="1.20.1440.230">
    <property type="entry name" value="NADH-ubiquinone oxidoreductase 51kDa subunit, iron-sulphur binding domain"/>
    <property type="match status" value="1"/>
</dbReference>
<keyword evidence="5" id="KW-0411">Iron-sulfur</keyword>
<dbReference type="FunFam" id="3.40.50.11540:FF:000001">
    <property type="entry name" value="NADH dehydrogenase [ubiquinone] flavoprotein 1, mitochondrial"/>
    <property type="match status" value="1"/>
</dbReference>
<dbReference type="PANTHER" id="PTHR43578">
    <property type="entry name" value="NADH-QUINONE OXIDOREDUCTASE SUBUNIT F"/>
    <property type="match status" value="1"/>
</dbReference>
<evidence type="ECO:0000313" key="7">
    <source>
        <dbReference type="EMBL" id="OEF98723.1"/>
    </source>
</evidence>
<dbReference type="Pfam" id="PF13187">
    <property type="entry name" value="Fer4_9"/>
    <property type="match status" value="1"/>
</dbReference>
<dbReference type="SUPFAM" id="SSF54862">
    <property type="entry name" value="4Fe-4S ferredoxins"/>
    <property type="match status" value="1"/>
</dbReference>
<evidence type="ECO:0000256" key="3">
    <source>
        <dbReference type="ARBA" id="ARBA00022723"/>
    </source>
</evidence>
<evidence type="ECO:0000256" key="5">
    <source>
        <dbReference type="ARBA" id="ARBA00023014"/>
    </source>
</evidence>
<dbReference type="Gene3D" id="3.40.50.11540">
    <property type="entry name" value="NADH-ubiquinone oxidoreductase 51kDa subunit"/>
    <property type="match status" value="1"/>
</dbReference>
<dbReference type="EMBL" id="MIJE01000001">
    <property type="protein sequence ID" value="OEF98723.1"/>
    <property type="molecule type" value="Genomic_DNA"/>
</dbReference>
<sequence>MAHEKQRILICGGTGCISTGASNLLESFKSTLKAKNMDCEYDVILTGCHGFCEQGPIVIIEKDNTLYCQVTIDDIDELVSQHLAANQLVERLLYINPIDNRRISSHKDINFYKKQHRILLDLCGKIDPENISEYINHGGYAALQACFEQKPTDIIEEIKVSKLRGRGGGGFPAGLKWEYTRNADGDPKYIICNADEGDPGAFMDRSIIEGNPHSVLEGMLIAGYAIGSNIGYIYVRAEYPLAVKRLRIAIDQAEATGYLGENILGSNFSFQIKIKEGAGAFVCGESSALMHSIEGHRGMPRSRPPNSTKKGLWSKPTCLNNVETFANIPLIILMGGNEFAKIGTENSTGTKVLALTGKINNTGLAEVPMGISLRDVIFDIGGGIKDGKKLKAVQIGGPSGGCIPEEMLDLPIDFDSLYKAGAMMGSGGLVVLDESTCMVDLAKFFLEFTHNESCGKCTPCREGTYRMLQILEKITDGLGTQDDIIHLERLSNNIMNSSLCGLGKSAPNPIVSTLRYFRYEYDAHIEDKTCPSGVCKKLISYRIDSMNCKACTICLKHCPSQAIIGERGKPHLIVSENCTRCGICLEKCPFQAVKMG</sequence>
<dbReference type="SMART" id="SM00928">
    <property type="entry name" value="NADH_4Fe-4S"/>
    <property type="match status" value="1"/>
</dbReference>
<dbReference type="Gene3D" id="3.30.70.20">
    <property type="match status" value="1"/>
</dbReference>
<keyword evidence="4" id="KW-0408">Iron</keyword>
<evidence type="ECO:0000313" key="8">
    <source>
        <dbReference type="Proteomes" id="UP000094296"/>
    </source>
</evidence>
<accession>A0A1E5G6D5</accession>
<dbReference type="Gene3D" id="6.10.250.1450">
    <property type="match status" value="1"/>
</dbReference>
<dbReference type="GO" id="GO:0046872">
    <property type="term" value="F:metal ion binding"/>
    <property type="evidence" value="ECO:0007669"/>
    <property type="project" value="UniProtKB-KW"/>
</dbReference>
<evidence type="ECO:0000259" key="6">
    <source>
        <dbReference type="PROSITE" id="PS51379"/>
    </source>
</evidence>
<dbReference type="GO" id="GO:0051539">
    <property type="term" value="F:4 iron, 4 sulfur cluster binding"/>
    <property type="evidence" value="ECO:0007669"/>
    <property type="project" value="UniProtKB-KW"/>
</dbReference>
<dbReference type="PANTHER" id="PTHR43578:SF3">
    <property type="entry name" value="NADH-QUINONE OXIDOREDUCTASE SUBUNIT F"/>
    <property type="match status" value="1"/>
</dbReference>
<dbReference type="Pfam" id="PF10589">
    <property type="entry name" value="NADH_4Fe-4S"/>
    <property type="match status" value="1"/>
</dbReference>
<dbReference type="InterPro" id="IPR037207">
    <property type="entry name" value="Nuop51_4Fe4S-bd_sf"/>
</dbReference>
<proteinExistence type="inferred from homology"/>
<dbReference type="GO" id="GO:0008137">
    <property type="term" value="F:NADH dehydrogenase (ubiquinone) activity"/>
    <property type="evidence" value="ECO:0007669"/>
    <property type="project" value="InterPro"/>
</dbReference>
<keyword evidence="3" id="KW-0479">Metal-binding</keyword>
<organism evidence="7 8">
    <name type="scientific">Desulfuribacillus alkaliarsenatis</name>
    <dbReference type="NCBI Taxonomy" id="766136"/>
    <lineage>
        <taxon>Bacteria</taxon>
        <taxon>Bacillati</taxon>
        <taxon>Bacillota</taxon>
        <taxon>Desulfuribacillia</taxon>
        <taxon>Desulfuribacillales</taxon>
        <taxon>Desulfuribacillaceae</taxon>
        <taxon>Desulfuribacillus</taxon>
    </lineage>
</organism>
<dbReference type="OrthoDB" id="9761899at2"/>
<dbReference type="SUPFAM" id="SSF52833">
    <property type="entry name" value="Thioredoxin-like"/>
    <property type="match status" value="1"/>
</dbReference>
<comment type="similarity">
    <text evidence="1">Belongs to the complex I 51 kDa subunit family.</text>
</comment>
<dbReference type="InterPro" id="IPR017900">
    <property type="entry name" value="4Fe4S_Fe_S_CS"/>
</dbReference>
<dbReference type="InterPro" id="IPR036249">
    <property type="entry name" value="Thioredoxin-like_sf"/>
</dbReference>
<dbReference type="InterPro" id="IPR011538">
    <property type="entry name" value="Nuo51_FMN-bd"/>
</dbReference>
<feature type="domain" description="4Fe-4S ferredoxin-type" evidence="6">
    <location>
        <begin position="568"/>
        <end position="596"/>
    </location>
</feature>
<dbReference type="PROSITE" id="PS51379">
    <property type="entry name" value="4FE4S_FER_2"/>
    <property type="match status" value="2"/>
</dbReference>
<dbReference type="SUPFAM" id="SSF142019">
    <property type="entry name" value="Nqo1 FMN-binding domain-like"/>
    <property type="match status" value="1"/>
</dbReference>
<evidence type="ECO:0000256" key="2">
    <source>
        <dbReference type="ARBA" id="ARBA00022485"/>
    </source>
</evidence>
<dbReference type="InterPro" id="IPR001949">
    <property type="entry name" value="NADH-UbQ_OxRdtase_51kDa_CS"/>
</dbReference>